<comment type="caution">
    <text evidence="1">The sequence shown here is derived from an EMBL/GenBank/DDBJ whole genome shotgun (WGS) entry which is preliminary data.</text>
</comment>
<organism evidence="1 2">
    <name type="scientific">Dysgonomonas termitidis</name>
    <dbReference type="NCBI Taxonomy" id="1516126"/>
    <lineage>
        <taxon>Bacteria</taxon>
        <taxon>Pseudomonadati</taxon>
        <taxon>Bacteroidota</taxon>
        <taxon>Bacteroidia</taxon>
        <taxon>Bacteroidales</taxon>
        <taxon>Dysgonomonadaceae</taxon>
        <taxon>Dysgonomonas</taxon>
    </lineage>
</organism>
<feature type="non-terminal residue" evidence="1">
    <location>
        <position position="218"/>
    </location>
</feature>
<accession>A0ABV9KQ78</accession>
<name>A0ABV9KQ78_9BACT</name>
<reference evidence="2" key="1">
    <citation type="journal article" date="2019" name="Int. J. Syst. Evol. Microbiol.">
        <title>The Global Catalogue of Microorganisms (GCM) 10K type strain sequencing project: providing services to taxonomists for standard genome sequencing and annotation.</title>
        <authorList>
            <consortium name="The Broad Institute Genomics Platform"/>
            <consortium name="The Broad Institute Genome Sequencing Center for Infectious Disease"/>
            <person name="Wu L."/>
            <person name="Ma J."/>
        </authorList>
    </citation>
    <scope>NUCLEOTIDE SEQUENCE [LARGE SCALE GENOMIC DNA]</scope>
    <source>
        <strain evidence="2">CCUG 66188</strain>
    </source>
</reference>
<sequence length="218" mass="23060">MLKITTDTNSIKAERNGNTLFVAAKNTVSYSKDNTMVFLNAPDIVRISEAFSGGITMNGTPITAENIEAEFADLFESQGGGGQGIWGQITGTLSDQQDLNDALAGIQEDIDGLAVMQGNWLGQDFATYAALTAYDAGLTEKPANKTWTFVHADENPAGGNGAQACYAWLIPEGGTEPELSFRYKILVPTTETDPVFTAWKGDTSVRAGAGSSTAGPYS</sequence>
<evidence type="ECO:0000313" key="1">
    <source>
        <dbReference type="EMBL" id="MFC4672154.1"/>
    </source>
</evidence>
<dbReference type="Proteomes" id="UP001596023">
    <property type="component" value="Unassembled WGS sequence"/>
</dbReference>
<proteinExistence type="predicted"/>
<evidence type="ECO:0000313" key="2">
    <source>
        <dbReference type="Proteomes" id="UP001596023"/>
    </source>
</evidence>
<dbReference type="EMBL" id="JBHSGN010000003">
    <property type="protein sequence ID" value="MFC4672154.1"/>
    <property type="molecule type" value="Genomic_DNA"/>
</dbReference>
<evidence type="ECO:0008006" key="3">
    <source>
        <dbReference type="Google" id="ProtNLM"/>
    </source>
</evidence>
<gene>
    <name evidence="1" type="ORF">ACFO6W_00455</name>
</gene>
<keyword evidence="2" id="KW-1185">Reference proteome</keyword>
<dbReference type="RefSeq" id="WP_379993336.1">
    <property type="nucleotide sequence ID" value="NZ_JBHSGN010000003.1"/>
</dbReference>
<protein>
    <recommendedName>
        <fullName evidence="3">Phage tail protein</fullName>
    </recommendedName>
</protein>